<feature type="domain" description="Ig-like" evidence="9">
    <location>
        <begin position="301"/>
        <end position="344"/>
    </location>
</feature>
<dbReference type="PROSITE" id="PS50093">
    <property type="entry name" value="PKD"/>
    <property type="match status" value="1"/>
</dbReference>
<keyword evidence="11" id="KW-1185">Reference proteome</keyword>
<dbReference type="Gene3D" id="2.60.120.380">
    <property type="match status" value="1"/>
</dbReference>
<dbReference type="InterPro" id="IPR050131">
    <property type="entry name" value="Peptidase_S8_subtilisin-like"/>
</dbReference>
<feature type="domain" description="PKD" evidence="8">
    <location>
        <begin position="474"/>
        <end position="526"/>
    </location>
</feature>
<dbReference type="InterPro" id="IPR007110">
    <property type="entry name" value="Ig-like_dom"/>
</dbReference>
<accession>A0A367FBL6</accession>
<dbReference type="InterPro" id="IPR036852">
    <property type="entry name" value="Peptidase_S8/S53_dom_sf"/>
</dbReference>
<dbReference type="GO" id="GO:0005975">
    <property type="term" value="P:carbohydrate metabolic process"/>
    <property type="evidence" value="ECO:0007669"/>
    <property type="project" value="UniProtKB-ARBA"/>
</dbReference>
<keyword evidence="7" id="KW-0732">Signal</keyword>
<comment type="caution">
    <text evidence="10">The sequence shown here is derived from an EMBL/GenBank/DDBJ whole genome shotgun (WGS) entry which is preliminary data.</text>
</comment>
<dbReference type="GO" id="GO:0005615">
    <property type="term" value="C:extracellular space"/>
    <property type="evidence" value="ECO:0007669"/>
    <property type="project" value="TreeGrafter"/>
</dbReference>
<dbReference type="OrthoDB" id="9766923at2"/>
<reference evidence="10 11" key="1">
    <citation type="submission" date="2018-06" db="EMBL/GenBank/DDBJ databases">
        <title>Sphaerisporangium craniellae sp. nov., isolated from a marine sponge in the South China Sea.</title>
        <authorList>
            <person name="Li L."/>
        </authorList>
    </citation>
    <scope>NUCLEOTIDE SEQUENCE [LARGE SCALE GENOMIC DNA]</scope>
    <source>
        <strain evidence="10 11">CCTCC AA 208026</strain>
    </source>
</reference>
<evidence type="ECO:0000313" key="11">
    <source>
        <dbReference type="Proteomes" id="UP000253094"/>
    </source>
</evidence>
<dbReference type="SUPFAM" id="SSF49299">
    <property type="entry name" value="PKD domain"/>
    <property type="match status" value="1"/>
</dbReference>
<comment type="similarity">
    <text evidence="1 5 6">Belongs to the peptidase S8 family.</text>
</comment>
<dbReference type="PANTHER" id="PTHR43806:SF11">
    <property type="entry name" value="CEREVISIN-RELATED"/>
    <property type="match status" value="1"/>
</dbReference>
<dbReference type="Proteomes" id="UP000253094">
    <property type="component" value="Unassembled WGS sequence"/>
</dbReference>
<dbReference type="PRINTS" id="PR00723">
    <property type="entry name" value="SUBTILISIN"/>
</dbReference>
<name>A0A367FBL6_9ACTN</name>
<dbReference type="PROSITE" id="PS00138">
    <property type="entry name" value="SUBTILASE_SER"/>
    <property type="match status" value="1"/>
</dbReference>
<dbReference type="InterPro" id="IPR010259">
    <property type="entry name" value="S8pro/Inhibitor_I9"/>
</dbReference>
<dbReference type="InterPro" id="IPR022409">
    <property type="entry name" value="PKD/Chitinase_dom"/>
</dbReference>
<evidence type="ECO:0000259" key="9">
    <source>
        <dbReference type="PROSITE" id="PS50835"/>
    </source>
</evidence>
<evidence type="ECO:0000256" key="4">
    <source>
        <dbReference type="ARBA" id="ARBA00022825"/>
    </source>
</evidence>
<dbReference type="GO" id="GO:0006508">
    <property type="term" value="P:proteolysis"/>
    <property type="evidence" value="ECO:0007669"/>
    <property type="project" value="UniProtKB-KW"/>
</dbReference>
<feature type="active site" description="Charge relay system" evidence="5">
    <location>
        <position position="160"/>
    </location>
</feature>
<organism evidence="10 11">
    <name type="scientific">Sphaerisporangium album</name>
    <dbReference type="NCBI Taxonomy" id="509200"/>
    <lineage>
        <taxon>Bacteria</taxon>
        <taxon>Bacillati</taxon>
        <taxon>Actinomycetota</taxon>
        <taxon>Actinomycetes</taxon>
        <taxon>Streptosporangiales</taxon>
        <taxon>Streptosporangiaceae</taxon>
        <taxon>Sphaerisporangium</taxon>
    </lineage>
</organism>
<dbReference type="SMART" id="SM00089">
    <property type="entry name" value="PKD"/>
    <property type="match status" value="1"/>
</dbReference>
<feature type="signal peptide" evidence="7">
    <location>
        <begin position="1"/>
        <end position="34"/>
    </location>
</feature>
<dbReference type="InterPro" id="IPR000209">
    <property type="entry name" value="Peptidase_S8/S53_dom"/>
</dbReference>
<dbReference type="PROSITE" id="PS51892">
    <property type="entry name" value="SUBTILASE"/>
    <property type="match status" value="1"/>
</dbReference>
<dbReference type="SUPFAM" id="SSF52743">
    <property type="entry name" value="Subtilisin-like"/>
    <property type="match status" value="1"/>
</dbReference>
<dbReference type="CDD" id="cd00146">
    <property type="entry name" value="PKD"/>
    <property type="match status" value="1"/>
</dbReference>
<keyword evidence="3 5" id="KW-0378">Hydrolase</keyword>
<keyword evidence="2 5" id="KW-0645">Protease</keyword>
<evidence type="ECO:0000256" key="3">
    <source>
        <dbReference type="ARBA" id="ARBA00022801"/>
    </source>
</evidence>
<dbReference type="EMBL" id="QOIL01000017">
    <property type="protein sequence ID" value="RCG27087.1"/>
    <property type="molecule type" value="Genomic_DNA"/>
</dbReference>
<dbReference type="PROSITE" id="PS00137">
    <property type="entry name" value="SUBTILASE_HIS"/>
    <property type="match status" value="1"/>
</dbReference>
<dbReference type="AlphaFoldDB" id="A0A367FBL6"/>
<feature type="active site" description="Charge relay system" evidence="5">
    <location>
        <position position="374"/>
    </location>
</feature>
<evidence type="ECO:0000256" key="1">
    <source>
        <dbReference type="ARBA" id="ARBA00011073"/>
    </source>
</evidence>
<dbReference type="InterPro" id="IPR015500">
    <property type="entry name" value="Peptidase_S8_subtilisin-rel"/>
</dbReference>
<evidence type="ECO:0000313" key="10">
    <source>
        <dbReference type="EMBL" id="RCG27087.1"/>
    </source>
</evidence>
<feature type="active site" description="Charge relay system" evidence="5">
    <location>
        <position position="193"/>
    </location>
</feature>
<dbReference type="InterPro" id="IPR013783">
    <property type="entry name" value="Ig-like_fold"/>
</dbReference>
<dbReference type="Gene3D" id="2.60.40.10">
    <property type="entry name" value="Immunoglobulins"/>
    <property type="match status" value="1"/>
</dbReference>
<dbReference type="InterPro" id="IPR037045">
    <property type="entry name" value="S8pro/Inhibitor_I9_sf"/>
</dbReference>
<feature type="chain" id="PRO_5039715830" evidence="7">
    <location>
        <begin position="35"/>
        <end position="636"/>
    </location>
</feature>
<dbReference type="PROSITE" id="PS50835">
    <property type="entry name" value="IG_LIKE"/>
    <property type="match status" value="1"/>
</dbReference>
<dbReference type="InterPro" id="IPR023828">
    <property type="entry name" value="Peptidase_S8_Ser-AS"/>
</dbReference>
<protein>
    <submittedName>
        <fullName evidence="10">PKD domain-containing protein</fullName>
    </submittedName>
</protein>
<dbReference type="Pfam" id="PF05922">
    <property type="entry name" value="Inhibitor_I9"/>
    <property type="match status" value="1"/>
</dbReference>
<dbReference type="Pfam" id="PF00082">
    <property type="entry name" value="Peptidase_S8"/>
    <property type="match status" value="1"/>
</dbReference>
<dbReference type="GO" id="GO:0004252">
    <property type="term" value="F:serine-type endopeptidase activity"/>
    <property type="evidence" value="ECO:0007669"/>
    <property type="project" value="UniProtKB-UniRule"/>
</dbReference>
<evidence type="ECO:0000256" key="6">
    <source>
        <dbReference type="RuleBase" id="RU003355"/>
    </source>
</evidence>
<gene>
    <name evidence="10" type="ORF">DQ384_28010</name>
</gene>
<dbReference type="Pfam" id="PF18911">
    <property type="entry name" value="PKD_4"/>
    <property type="match status" value="1"/>
</dbReference>
<dbReference type="Gene3D" id="3.30.70.80">
    <property type="entry name" value="Peptidase S8 propeptide/proteinase inhibitor I9"/>
    <property type="match status" value="1"/>
</dbReference>
<proteinExistence type="inferred from homology"/>
<dbReference type="InterPro" id="IPR023827">
    <property type="entry name" value="Peptidase_S8_Asp-AS"/>
</dbReference>
<keyword evidence="4 5" id="KW-0720">Serine protease</keyword>
<dbReference type="PANTHER" id="PTHR43806">
    <property type="entry name" value="PEPTIDASE S8"/>
    <property type="match status" value="1"/>
</dbReference>
<evidence type="ECO:0000256" key="5">
    <source>
        <dbReference type="PROSITE-ProRule" id="PRU01240"/>
    </source>
</evidence>
<evidence type="ECO:0000256" key="7">
    <source>
        <dbReference type="SAM" id="SignalP"/>
    </source>
</evidence>
<sequence length="636" mass="64640">MSSAHVQLTFRKGYPVRRPSLFAALACAATLALSGGVAANASSTATTASAELTRYIVTLKPTAKSQVPTLATRQVEEHAGVLVGTYRYAFQGYTALLTPDQAARLGKVAGVASVEPDAKVTTFAQTVPTGIQRIFADQNPNLDIDGVDDVRVDVDAAVVDTGVDLTHPDLNVVASTNCTTGVCVAGGNDDNGHGSHVAGTIGAIDNAIGAVGVAPGARIHAVKVLDSTGSGTLSAIAAGIDWVVARASTIEVINMSLGCQGCTSSAISTAITNATNAGIVVVVAAGNSSLNASGFFPANHPDVVTVSAVSDFDGKPGGLAGTVTVPCRTDGATDTDDTLAWFSNFGTTVEVAAPGTCIYSTWMNGGYNTISGTSMASPHVAGAAAVLTSGANKPTNRTGALNVRSRLISTGNLNWTDDSTDGVKEPLLDVHDATQYPPGGGGGNQPPIASFTNTCDNTTRACTFDASASTDVDGTIASYAWNFGDGATGTGVTTSHTYAAFGTYTVTLTVTDNNGATAPTSKSITVGTPPSICTGYQQSFSGSLTSGQSVYQPSTSGYVTTASGTHRGCLDGPNGVDFDLYLQKYNSTLGTWQQVASAISTGPDETITYNGTAGTYRWRVHAYSGAGAYTGGYSRP</sequence>
<dbReference type="InterPro" id="IPR000601">
    <property type="entry name" value="PKD_dom"/>
</dbReference>
<dbReference type="PROSITE" id="PS00136">
    <property type="entry name" value="SUBTILASE_ASP"/>
    <property type="match status" value="1"/>
</dbReference>
<evidence type="ECO:0000259" key="8">
    <source>
        <dbReference type="PROSITE" id="PS50093"/>
    </source>
</evidence>
<dbReference type="InterPro" id="IPR035986">
    <property type="entry name" value="PKD_dom_sf"/>
</dbReference>
<dbReference type="SUPFAM" id="SSF54897">
    <property type="entry name" value="Protease propeptides/inhibitors"/>
    <property type="match status" value="1"/>
</dbReference>
<dbReference type="Gene3D" id="3.40.50.200">
    <property type="entry name" value="Peptidase S8/S53 domain"/>
    <property type="match status" value="1"/>
</dbReference>
<dbReference type="InterPro" id="IPR022398">
    <property type="entry name" value="Peptidase_S8_His-AS"/>
</dbReference>
<evidence type="ECO:0000256" key="2">
    <source>
        <dbReference type="ARBA" id="ARBA00022670"/>
    </source>
</evidence>